<dbReference type="CDD" id="cd11056">
    <property type="entry name" value="CYP6-like"/>
    <property type="match status" value="1"/>
</dbReference>
<dbReference type="EMBL" id="JASPKY010000947">
    <property type="protein sequence ID" value="KAK9679998.1"/>
    <property type="molecule type" value="Genomic_DNA"/>
</dbReference>
<evidence type="ECO:0000256" key="8">
    <source>
        <dbReference type="ARBA" id="ARBA00022824"/>
    </source>
</evidence>
<evidence type="ECO:0000256" key="9">
    <source>
        <dbReference type="ARBA" id="ARBA00022848"/>
    </source>
</evidence>
<comment type="function">
    <text evidence="2">May be involved in the metabolism of insect hormones and in the breakdown of synthetic insecticides.</text>
</comment>
<keyword evidence="8" id="KW-0256">Endoplasmic reticulum</keyword>
<evidence type="ECO:0000256" key="16">
    <source>
        <dbReference type="SAM" id="Phobius"/>
    </source>
</evidence>
<dbReference type="GO" id="GO:0016705">
    <property type="term" value="F:oxidoreductase activity, acting on paired donors, with incorporation or reduction of molecular oxygen"/>
    <property type="evidence" value="ECO:0007669"/>
    <property type="project" value="InterPro"/>
</dbReference>
<dbReference type="InterPro" id="IPR017972">
    <property type="entry name" value="Cyt_P450_CS"/>
</dbReference>
<evidence type="ECO:0000313" key="18">
    <source>
        <dbReference type="Proteomes" id="UP001458880"/>
    </source>
</evidence>
<comment type="cofactor">
    <cofactor evidence="1 14">
        <name>heme</name>
        <dbReference type="ChEBI" id="CHEBI:30413"/>
    </cofactor>
</comment>
<evidence type="ECO:0000256" key="14">
    <source>
        <dbReference type="PIRSR" id="PIRSR602403-1"/>
    </source>
</evidence>
<evidence type="ECO:0000256" key="1">
    <source>
        <dbReference type="ARBA" id="ARBA00001971"/>
    </source>
</evidence>
<keyword evidence="6 14" id="KW-0349">Heme</keyword>
<evidence type="ECO:0000256" key="13">
    <source>
        <dbReference type="ARBA" id="ARBA00023136"/>
    </source>
</evidence>
<dbReference type="Gene3D" id="1.10.630.10">
    <property type="entry name" value="Cytochrome P450"/>
    <property type="match status" value="1"/>
</dbReference>
<dbReference type="GO" id="GO:0020037">
    <property type="term" value="F:heme binding"/>
    <property type="evidence" value="ECO:0007669"/>
    <property type="project" value="InterPro"/>
</dbReference>
<evidence type="ECO:0000256" key="10">
    <source>
        <dbReference type="ARBA" id="ARBA00023002"/>
    </source>
</evidence>
<name>A0AAW1HTV1_POPJA</name>
<keyword evidence="12 15" id="KW-0503">Monooxygenase</keyword>
<keyword evidence="7 14" id="KW-0479">Metal-binding</keyword>
<dbReference type="InterPro" id="IPR001128">
    <property type="entry name" value="Cyt_P450"/>
</dbReference>
<evidence type="ECO:0000256" key="2">
    <source>
        <dbReference type="ARBA" id="ARBA00003690"/>
    </source>
</evidence>
<evidence type="ECO:0000256" key="4">
    <source>
        <dbReference type="ARBA" id="ARBA00004406"/>
    </source>
</evidence>
<evidence type="ECO:0000313" key="17">
    <source>
        <dbReference type="EMBL" id="KAK9679998.1"/>
    </source>
</evidence>
<keyword evidence="13 16" id="KW-0472">Membrane</keyword>
<feature type="binding site" description="axial binding residue" evidence="14">
    <location>
        <position position="499"/>
    </location>
    <ligand>
        <name>heme</name>
        <dbReference type="ChEBI" id="CHEBI:30413"/>
    </ligand>
    <ligandPart>
        <name>Fe</name>
        <dbReference type="ChEBI" id="CHEBI:18248"/>
    </ligandPart>
</feature>
<evidence type="ECO:0000256" key="3">
    <source>
        <dbReference type="ARBA" id="ARBA00004174"/>
    </source>
</evidence>
<dbReference type="AlphaFoldDB" id="A0AAW1HTV1"/>
<evidence type="ECO:0000256" key="5">
    <source>
        <dbReference type="ARBA" id="ARBA00010617"/>
    </source>
</evidence>
<keyword evidence="16" id="KW-0812">Transmembrane</keyword>
<dbReference type="InterPro" id="IPR050476">
    <property type="entry name" value="Insect_CytP450_Detox"/>
</dbReference>
<dbReference type="PANTHER" id="PTHR24292:SF54">
    <property type="entry name" value="CYP9F3-RELATED"/>
    <property type="match status" value="1"/>
</dbReference>
<dbReference type="PRINTS" id="PR00465">
    <property type="entry name" value="EP450IV"/>
</dbReference>
<dbReference type="FunFam" id="1.10.630.10:FF:000042">
    <property type="entry name" value="Cytochrome P450"/>
    <property type="match status" value="1"/>
</dbReference>
<reference evidence="17 18" key="1">
    <citation type="journal article" date="2024" name="BMC Genomics">
        <title>De novo assembly and annotation of Popillia japonica's genome with initial clues to its potential as an invasive pest.</title>
        <authorList>
            <person name="Cucini C."/>
            <person name="Boschi S."/>
            <person name="Funari R."/>
            <person name="Cardaioli E."/>
            <person name="Iannotti N."/>
            <person name="Marturano G."/>
            <person name="Paoli F."/>
            <person name="Bruttini M."/>
            <person name="Carapelli A."/>
            <person name="Frati F."/>
            <person name="Nardi F."/>
        </authorList>
    </citation>
    <scope>NUCLEOTIDE SEQUENCE [LARGE SCALE GENOMIC DNA]</scope>
    <source>
        <strain evidence="17">DMR45628</strain>
    </source>
</reference>
<dbReference type="PROSITE" id="PS00086">
    <property type="entry name" value="CYTOCHROME_P450"/>
    <property type="match status" value="1"/>
</dbReference>
<dbReference type="PRINTS" id="PR00385">
    <property type="entry name" value="P450"/>
</dbReference>
<dbReference type="InterPro" id="IPR036396">
    <property type="entry name" value="Cyt_P450_sf"/>
</dbReference>
<keyword evidence="9" id="KW-0492">Microsome</keyword>
<keyword evidence="11 14" id="KW-0408">Iron</keyword>
<evidence type="ECO:0000256" key="11">
    <source>
        <dbReference type="ARBA" id="ARBA00023004"/>
    </source>
</evidence>
<comment type="subcellular location">
    <subcellularLocation>
        <location evidence="4">Endoplasmic reticulum membrane</location>
        <topology evidence="4">Peripheral membrane protein</topology>
    </subcellularLocation>
    <subcellularLocation>
        <location evidence="3">Microsome membrane</location>
        <topology evidence="3">Peripheral membrane protein</topology>
    </subcellularLocation>
</comment>
<keyword evidence="18" id="KW-1185">Reference proteome</keyword>
<comment type="caution">
    <text evidence="17">The sequence shown here is derived from an EMBL/GenBank/DDBJ whole genome shotgun (WGS) entry which is preliminary data.</text>
</comment>
<dbReference type="SUPFAM" id="SSF48264">
    <property type="entry name" value="Cytochrome P450"/>
    <property type="match status" value="1"/>
</dbReference>
<dbReference type="Proteomes" id="UP001458880">
    <property type="component" value="Unassembled WGS sequence"/>
</dbReference>
<dbReference type="PANTHER" id="PTHR24292">
    <property type="entry name" value="CYTOCHROME P450"/>
    <property type="match status" value="1"/>
</dbReference>
<evidence type="ECO:0000256" key="15">
    <source>
        <dbReference type="RuleBase" id="RU000461"/>
    </source>
</evidence>
<accession>A0AAW1HTV1</accession>
<evidence type="ECO:0000256" key="12">
    <source>
        <dbReference type="ARBA" id="ARBA00023033"/>
    </source>
</evidence>
<dbReference type="InterPro" id="IPR002403">
    <property type="entry name" value="Cyt_P450_E_grp-IV"/>
</dbReference>
<protein>
    <submittedName>
        <fullName evidence="17">Cytochrome P450</fullName>
    </submittedName>
</protein>
<keyword evidence="10 15" id="KW-0560">Oxidoreductase</keyword>
<sequence length="555" mass="64353">MMVLTGSIYLDVFTILIATSVVIIALFKRRYSHWKNAGVEYLEPTIPFGNLKQAFLQQSSIGEWVVEFYTIMKKRKVKHAGCYFFHEHIYVPIDLDLVKRIMQIDFVHFTDHGIDFVHFTDHGVYYTDEGKSLSATIFAVGGQRWRNLRTKLESLSATIFAVGGQRWRNLRTKLSPVFTSGKMKLMFPIMLRISQELDETMKLMFPIMLRISQELDETLRRESVENPIDAKDISARFTTDVIGNCAFGIECNSLKDPNTEFRVHGRRLFSPTTYDMLRIFVSTVFPNVMRFFGVRVFPRDATDFFWNVIKDTAQYRKESGTRRNDAFQLLLDILDDEGQDNSKLNFDEMAAQAFMFFAAGFETSSTLMSFAVYELAQNQDVQNKLRDEVNKVLDQNEGELTYETLFDTPYLDMVISETLRKYPPLPSLSRECTQDYRIPDTDVVIRKGDGVAIPVKGIHYDPEYYPDPDRFDPTRFSEENKSKRHQFAFLPFGEGPRICLGLRFGLMQVKTGLISLIRNFKLKLNLRTEYPVKYDRKSFLTSPEGGLWIDVEKIN</sequence>
<feature type="transmembrane region" description="Helical" evidence="16">
    <location>
        <begin position="6"/>
        <end position="27"/>
    </location>
</feature>
<dbReference type="GO" id="GO:0005789">
    <property type="term" value="C:endoplasmic reticulum membrane"/>
    <property type="evidence" value="ECO:0007669"/>
    <property type="project" value="UniProtKB-SubCell"/>
</dbReference>
<dbReference type="GO" id="GO:0004497">
    <property type="term" value="F:monooxygenase activity"/>
    <property type="evidence" value="ECO:0007669"/>
    <property type="project" value="UniProtKB-KW"/>
</dbReference>
<dbReference type="GO" id="GO:0005506">
    <property type="term" value="F:iron ion binding"/>
    <property type="evidence" value="ECO:0007669"/>
    <property type="project" value="InterPro"/>
</dbReference>
<proteinExistence type="inferred from homology"/>
<evidence type="ECO:0000256" key="7">
    <source>
        <dbReference type="ARBA" id="ARBA00022723"/>
    </source>
</evidence>
<evidence type="ECO:0000256" key="6">
    <source>
        <dbReference type="ARBA" id="ARBA00022617"/>
    </source>
</evidence>
<keyword evidence="16" id="KW-1133">Transmembrane helix</keyword>
<organism evidence="17 18">
    <name type="scientific">Popillia japonica</name>
    <name type="common">Japanese beetle</name>
    <dbReference type="NCBI Taxonomy" id="7064"/>
    <lineage>
        <taxon>Eukaryota</taxon>
        <taxon>Metazoa</taxon>
        <taxon>Ecdysozoa</taxon>
        <taxon>Arthropoda</taxon>
        <taxon>Hexapoda</taxon>
        <taxon>Insecta</taxon>
        <taxon>Pterygota</taxon>
        <taxon>Neoptera</taxon>
        <taxon>Endopterygota</taxon>
        <taxon>Coleoptera</taxon>
        <taxon>Polyphaga</taxon>
        <taxon>Scarabaeiformia</taxon>
        <taxon>Scarabaeidae</taxon>
        <taxon>Rutelinae</taxon>
        <taxon>Popillia</taxon>
    </lineage>
</organism>
<comment type="similarity">
    <text evidence="5 15">Belongs to the cytochrome P450 family.</text>
</comment>
<gene>
    <name evidence="17" type="ORF">QE152_g39507</name>
</gene>
<dbReference type="Pfam" id="PF00067">
    <property type="entry name" value="p450"/>
    <property type="match status" value="1"/>
</dbReference>